<dbReference type="EMBL" id="UHJJ01000002">
    <property type="protein sequence ID" value="SUQ12837.1"/>
    <property type="molecule type" value="Genomic_DNA"/>
</dbReference>
<dbReference type="GO" id="GO:0005886">
    <property type="term" value="C:plasma membrane"/>
    <property type="evidence" value="ECO:0007669"/>
    <property type="project" value="UniProtKB-SubCell"/>
</dbReference>
<feature type="transmembrane region" description="Helical" evidence="6">
    <location>
        <begin position="139"/>
        <end position="161"/>
    </location>
</feature>
<dbReference type="RefSeq" id="WP_109708870.1">
    <property type="nucleotide sequence ID" value="NZ_QGDS01000002.1"/>
</dbReference>
<keyword evidence="2" id="KW-1003">Cell membrane</keyword>
<dbReference type="AlphaFoldDB" id="A0A316A0C2"/>
<dbReference type="Pfam" id="PF02653">
    <property type="entry name" value="BPD_transp_2"/>
    <property type="match status" value="1"/>
</dbReference>
<feature type="transmembrane region" description="Helical" evidence="6">
    <location>
        <begin position="39"/>
        <end position="60"/>
    </location>
</feature>
<sequence length="328" mass="33943">MKKANIKQLATDNIVIMVLILLVIGFSIGNATFLKPANVINLFGQMCLNAILATGLTYVIILGGIDISVGSAMAITGILAAQAVLALDVKSTALIIVIQIVVGIAGGAVIGLFIGWLVAYRRLVPMICTLSLMQAFRGLAYIISGGGPVYGLPNGFSLLGAGRLIKTESFKMGIIPCIVIFTIIVVVFFHIVLTKTVFGRHVFAVGSNASVAHMCGIDTKKVTLKSHTICGITAGLAGVIAASKVNNGHPASGDGYEMFAIAATVLGGTSLSGGSGSVARAMFGCAIIAIINNGMTLMEISAYWQKVVIGAIIILAVMLDMAQKGKSE</sequence>
<feature type="transmembrane region" description="Helical" evidence="6">
    <location>
        <begin position="67"/>
        <end position="87"/>
    </location>
</feature>
<evidence type="ECO:0000313" key="8">
    <source>
        <dbReference type="Proteomes" id="UP000254051"/>
    </source>
</evidence>
<evidence type="ECO:0000256" key="1">
    <source>
        <dbReference type="ARBA" id="ARBA00004651"/>
    </source>
</evidence>
<keyword evidence="3 6" id="KW-0812">Transmembrane</keyword>
<feature type="transmembrane region" description="Helical" evidence="6">
    <location>
        <begin position="303"/>
        <end position="322"/>
    </location>
</feature>
<comment type="subcellular location">
    <subcellularLocation>
        <location evidence="1">Cell membrane</location>
        <topology evidence="1">Multi-pass membrane protein</topology>
    </subcellularLocation>
</comment>
<dbReference type="GO" id="GO:0022857">
    <property type="term" value="F:transmembrane transporter activity"/>
    <property type="evidence" value="ECO:0007669"/>
    <property type="project" value="InterPro"/>
</dbReference>
<dbReference type="PANTHER" id="PTHR32196:SF72">
    <property type="entry name" value="RIBOSE IMPORT PERMEASE PROTEIN RBSC"/>
    <property type="match status" value="1"/>
</dbReference>
<dbReference type="CDD" id="cd06579">
    <property type="entry name" value="TM_PBP1_transp_AraH_like"/>
    <property type="match status" value="1"/>
</dbReference>
<accession>A0A316A0C2</accession>
<name>A0A316A0C2_9FIRM</name>
<evidence type="ECO:0000256" key="2">
    <source>
        <dbReference type="ARBA" id="ARBA00022475"/>
    </source>
</evidence>
<keyword evidence="4 6" id="KW-1133">Transmembrane helix</keyword>
<gene>
    <name evidence="7" type="ORF">SAMN05216529_10252</name>
</gene>
<dbReference type="OrthoDB" id="9813906at2"/>
<keyword evidence="8" id="KW-1185">Reference proteome</keyword>
<feature type="transmembrane region" description="Helical" evidence="6">
    <location>
        <begin position="173"/>
        <end position="193"/>
    </location>
</feature>
<protein>
    <submittedName>
        <fullName evidence="7">Ribose transport system permease protein</fullName>
    </submittedName>
</protein>
<feature type="transmembrane region" description="Helical" evidence="6">
    <location>
        <begin position="93"/>
        <end position="118"/>
    </location>
</feature>
<dbReference type="InterPro" id="IPR001851">
    <property type="entry name" value="ABC_transp_permease"/>
</dbReference>
<evidence type="ECO:0000256" key="3">
    <source>
        <dbReference type="ARBA" id="ARBA00022692"/>
    </source>
</evidence>
<evidence type="ECO:0000256" key="5">
    <source>
        <dbReference type="ARBA" id="ARBA00023136"/>
    </source>
</evidence>
<evidence type="ECO:0000256" key="6">
    <source>
        <dbReference type="SAM" id="Phobius"/>
    </source>
</evidence>
<feature type="transmembrane region" description="Helical" evidence="6">
    <location>
        <begin position="12"/>
        <end position="33"/>
    </location>
</feature>
<organism evidence="7 8">
    <name type="scientific">Faecalicatena contorta</name>
    <dbReference type="NCBI Taxonomy" id="39482"/>
    <lineage>
        <taxon>Bacteria</taxon>
        <taxon>Bacillati</taxon>
        <taxon>Bacillota</taxon>
        <taxon>Clostridia</taxon>
        <taxon>Lachnospirales</taxon>
        <taxon>Lachnospiraceae</taxon>
        <taxon>Faecalicatena</taxon>
    </lineage>
</organism>
<proteinExistence type="predicted"/>
<keyword evidence="5 6" id="KW-0472">Membrane</keyword>
<dbReference type="Proteomes" id="UP000254051">
    <property type="component" value="Unassembled WGS sequence"/>
</dbReference>
<evidence type="ECO:0000313" key="7">
    <source>
        <dbReference type="EMBL" id="SUQ12837.1"/>
    </source>
</evidence>
<evidence type="ECO:0000256" key="4">
    <source>
        <dbReference type="ARBA" id="ARBA00022989"/>
    </source>
</evidence>
<reference evidence="8" key="1">
    <citation type="submission" date="2017-07" db="EMBL/GenBank/DDBJ databases">
        <authorList>
            <person name="Varghese N."/>
            <person name="Submissions S."/>
        </authorList>
    </citation>
    <scope>NUCLEOTIDE SEQUENCE [LARGE SCALE GENOMIC DNA]</scope>
    <source>
        <strain evidence="8">NLAE-zl-C134</strain>
    </source>
</reference>
<dbReference type="PANTHER" id="PTHR32196">
    <property type="entry name" value="ABC TRANSPORTER PERMEASE PROTEIN YPHD-RELATED-RELATED"/>
    <property type="match status" value="1"/>
</dbReference>